<dbReference type="EMBL" id="JBHSAQ010000006">
    <property type="protein sequence ID" value="MFC3958562.1"/>
    <property type="molecule type" value="Genomic_DNA"/>
</dbReference>
<protein>
    <submittedName>
        <fullName evidence="1">Uncharacterized protein</fullName>
    </submittedName>
</protein>
<comment type="caution">
    <text evidence="1">The sequence shown here is derived from an EMBL/GenBank/DDBJ whole genome shotgun (WGS) entry which is preliminary data.</text>
</comment>
<dbReference type="InterPro" id="IPR058821">
    <property type="entry name" value="Double_WHD-containing_halo"/>
</dbReference>
<reference evidence="1 2" key="1">
    <citation type="journal article" date="2019" name="Int. J. Syst. Evol. Microbiol.">
        <title>The Global Catalogue of Microorganisms (GCM) 10K type strain sequencing project: providing services to taxonomists for standard genome sequencing and annotation.</title>
        <authorList>
            <consortium name="The Broad Institute Genomics Platform"/>
            <consortium name="The Broad Institute Genome Sequencing Center for Infectious Disease"/>
            <person name="Wu L."/>
            <person name="Ma J."/>
        </authorList>
    </citation>
    <scope>NUCLEOTIDE SEQUENCE [LARGE SCALE GENOMIC DNA]</scope>
    <source>
        <strain evidence="1 2">IBRC-M 10256</strain>
    </source>
</reference>
<gene>
    <name evidence="1" type="ORF">ACFOUR_09305</name>
</gene>
<organism evidence="1 2">
    <name type="scientific">Halovivax cerinus</name>
    <dbReference type="NCBI Taxonomy" id="1487865"/>
    <lineage>
        <taxon>Archaea</taxon>
        <taxon>Methanobacteriati</taxon>
        <taxon>Methanobacteriota</taxon>
        <taxon>Stenosarchaea group</taxon>
        <taxon>Halobacteria</taxon>
        <taxon>Halobacteriales</taxon>
        <taxon>Natrialbaceae</taxon>
        <taxon>Halovivax</taxon>
    </lineage>
</organism>
<accession>A0ABD5NNH3</accession>
<name>A0ABD5NNH3_9EURY</name>
<evidence type="ECO:0000313" key="1">
    <source>
        <dbReference type="EMBL" id="MFC3958562.1"/>
    </source>
</evidence>
<dbReference type="Proteomes" id="UP001595846">
    <property type="component" value="Unassembled WGS sequence"/>
</dbReference>
<dbReference type="GeneID" id="73903611"/>
<proteinExistence type="predicted"/>
<dbReference type="RefSeq" id="WP_256530903.1">
    <property type="nucleotide sequence ID" value="NZ_CP101824.1"/>
</dbReference>
<sequence length="169" mass="18375">MQFKPLPAPPADEPLVTLDAVRTALPATPDPELDCCARVMAITTIETRDAAADWLTFCRALELAAEESTGYRRNPIDGTLDPECLANAFRSRVVGAAVVLDAIETADEPLPPTAVFAHLDEGGGIPRTARRRHGDDLTEHWTDRIDRLLGWAAAFGLVERVEGGYRLAE</sequence>
<dbReference type="Pfam" id="PF25947">
    <property type="entry name" value="WHD_halo_double"/>
    <property type="match status" value="1"/>
</dbReference>
<dbReference type="AlphaFoldDB" id="A0ABD5NNH3"/>
<keyword evidence="2" id="KW-1185">Reference proteome</keyword>
<evidence type="ECO:0000313" key="2">
    <source>
        <dbReference type="Proteomes" id="UP001595846"/>
    </source>
</evidence>